<proteinExistence type="predicted"/>
<evidence type="ECO:0000313" key="8">
    <source>
        <dbReference type="EMBL" id="SAL99159.1"/>
    </source>
</evidence>
<dbReference type="PANTHER" id="PTHR47338">
    <property type="entry name" value="ZN(II)2CYS6 TRANSCRIPTION FACTOR (EUROFUNG)-RELATED"/>
    <property type="match status" value="1"/>
</dbReference>
<organism evidence="8">
    <name type="scientific">Absidia glauca</name>
    <name type="common">Pin mould</name>
    <dbReference type="NCBI Taxonomy" id="4829"/>
    <lineage>
        <taxon>Eukaryota</taxon>
        <taxon>Fungi</taxon>
        <taxon>Fungi incertae sedis</taxon>
        <taxon>Mucoromycota</taxon>
        <taxon>Mucoromycotina</taxon>
        <taxon>Mucoromycetes</taxon>
        <taxon>Mucorales</taxon>
        <taxon>Cunninghamellaceae</taxon>
        <taxon>Absidia</taxon>
    </lineage>
</organism>
<dbReference type="InterPro" id="IPR036864">
    <property type="entry name" value="Zn2-C6_fun-type_DNA-bd_sf"/>
</dbReference>
<dbReference type="InterPro" id="IPR043132">
    <property type="entry name" value="BCAT-like_C"/>
</dbReference>
<sequence>MESFDLLETILFVPSEGFYLLDLHLSRLERSALAFGYPAPNKPHIQDQLMQKVPCDGPQRVRLLYSEKGVTTIEHTALPPVLAIDRLDNIAAIKAQTPLLVAMDTEPTIDSVFLRHKTTQRILYTAARERMKDGVFDVVLWNNDHQVTETSIANLAVGSRMSDGGYMWKTPSLDCGNMVESKITTDDLILAQKNGDLIVCFNSVRKIYRVHLVLDYYSCVVVFMPVTMSTTVSSLPTLPNTTTPPVSNVHKRVKVTLACTVCRKKKVKCDGIQPSCSRCNTMGFSCHYSDPPKKRGPPKGQVEIISSRAHRIKSLRTGHCHKTYSVSSASTTIRCYDTLDSNLIISGRTKRSTLETNPILHLIAGAVDAVQWNQDTPGSHYLKNDFVIDGSHQWIDNYFTYFNILFPLLSRPHFTLALSQQKVEPLLLFAVYTLGSKYSDQETSNFLFERWQCILNMSHDYPPTLSTVQALVMMCWYSYLMGNMQSCSVLRQRLNQAAIYDLHLYQDPGPLMKTVDGEMHRRTFWVVYVTNHWLSSCFGDSFLVLPDVWHCQWPKLDDTQLDDNDDNNNNQVAGPQIVAFSEMIKLACLLDDMHSSCHSQQQEMVSRLTDWIVHLPPSLDYSESKDDSPPLPRIYHMLYYTLQIMLHQPFLDNDHANSNNYEAGSHSPDTINMARTICTNAANTIVHIAEQMIEHNRHTHLLHTVMTSITLATSVHLNTLSTLEPHDVPSLLSLDRSIRVLKKGNSTALSSTALGQLLDLYLLDHYGITLKKRNDDDDDKHDELPSERLTESSRSSVLSSPWETSKDDLLDTRLHCLLHTPPSSVRSNHSSPPLDPTWLHETGSILDWFSDIPYPTTPYEPIDSLVYSPTMELYAFMALC</sequence>
<dbReference type="AlphaFoldDB" id="A0A168MTB0"/>
<dbReference type="Pfam" id="PF00172">
    <property type="entry name" value="Zn_clus"/>
    <property type="match status" value="1"/>
</dbReference>
<feature type="domain" description="Zn(2)-C6 fungal-type" evidence="7">
    <location>
        <begin position="258"/>
        <end position="288"/>
    </location>
</feature>
<keyword evidence="9" id="KW-1185">Reference proteome</keyword>
<dbReference type="SMART" id="SM00066">
    <property type="entry name" value="GAL4"/>
    <property type="match status" value="1"/>
</dbReference>
<keyword evidence="4" id="KW-0804">Transcription</keyword>
<dbReference type="CDD" id="cd00067">
    <property type="entry name" value="GAL4"/>
    <property type="match status" value="1"/>
</dbReference>
<comment type="subcellular location">
    <subcellularLocation>
        <location evidence="1">Nucleus</location>
    </subcellularLocation>
</comment>
<dbReference type="Gene3D" id="3.30.470.10">
    <property type="match status" value="1"/>
</dbReference>
<dbReference type="InterPro" id="IPR001138">
    <property type="entry name" value="Zn2Cys6_DnaBD"/>
</dbReference>
<dbReference type="InterPro" id="IPR043131">
    <property type="entry name" value="BCAT-like_N"/>
</dbReference>
<evidence type="ECO:0000256" key="4">
    <source>
        <dbReference type="ARBA" id="ARBA00023163"/>
    </source>
</evidence>
<dbReference type="CDD" id="cd12148">
    <property type="entry name" value="fungal_TF_MHR"/>
    <property type="match status" value="1"/>
</dbReference>
<dbReference type="GO" id="GO:0000981">
    <property type="term" value="F:DNA-binding transcription factor activity, RNA polymerase II-specific"/>
    <property type="evidence" value="ECO:0007669"/>
    <property type="project" value="InterPro"/>
</dbReference>
<keyword evidence="5" id="KW-0539">Nucleus</keyword>
<dbReference type="Gene3D" id="4.10.240.10">
    <property type="entry name" value="Zn(2)-C6 fungal-type DNA-binding domain"/>
    <property type="match status" value="1"/>
</dbReference>
<dbReference type="Pfam" id="PF01063">
    <property type="entry name" value="Aminotran_4"/>
    <property type="match status" value="1"/>
</dbReference>
<dbReference type="InterPro" id="IPR050815">
    <property type="entry name" value="TF_fung"/>
</dbReference>
<dbReference type="Proteomes" id="UP000078561">
    <property type="component" value="Unassembled WGS sequence"/>
</dbReference>
<evidence type="ECO:0000256" key="1">
    <source>
        <dbReference type="ARBA" id="ARBA00004123"/>
    </source>
</evidence>
<dbReference type="SUPFAM" id="SSF56752">
    <property type="entry name" value="D-aminoacid aminotransferase-like PLP-dependent enzymes"/>
    <property type="match status" value="1"/>
</dbReference>
<feature type="compositionally biased region" description="Low complexity" evidence="6">
    <location>
        <begin position="792"/>
        <end position="801"/>
    </location>
</feature>
<gene>
    <name evidence="8" type="primary">ABSGL_04740.1 scaffold 5764</name>
</gene>
<accession>A0A168MTB0</accession>
<evidence type="ECO:0000256" key="2">
    <source>
        <dbReference type="ARBA" id="ARBA00022723"/>
    </source>
</evidence>
<feature type="compositionally biased region" description="Basic and acidic residues" evidence="6">
    <location>
        <begin position="781"/>
        <end position="791"/>
    </location>
</feature>
<dbReference type="GO" id="GO:0006351">
    <property type="term" value="P:DNA-templated transcription"/>
    <property type="evidence" value="ECO:0007669"/>
    <property type="project" value="InterPro"/>
</dbReference>
<dbReference type="STRING" id="4829.A0A168MTB0"/>
<dbReference type="GO" id="GO:0003677">
    <property type="term" value="F:DNA binding"/>
    <property type="evidence" value="ECO:0007669"/>
    <property type="project" value="InterPro"/>
</dbReference>
<dbReference type="Gene3D" id="3.20.10.10">
    <property type="entry name" value="D-amino Acid Aminotransferase, subunit A, domain 2"/>
    <property type="match status" value="1"/>
</dbReference>
<evidence type="ECO:0000256" key="5">
    <source>
        <dbReference type="ARBA" id="ARBA00023242"/>
    </source>
</evidence>
<name>A0A168MTB0_ABSGL</name>
<keyword evidence="2" id="KW-0479">Metal-binding</keyword>
<dbReference type="PANTHER" id="PTHR47338:SF5">
    <property type="entry name" value="ZN(II)2CYS6 TRANSCRIPTION FACTOR (EUROFUNG)"/>
    <property type="match status" value="1"/>
</dbReference>
<protein>
    <recommendedName>
        <fullName evidence="7">Zn(2)-C6 fungal-type domain-containing protein</fullName>
    </recommendedName>
</protein>
<dbReference type="SUPFAM" id="SSF57701">
    <property type="entry name" value="Zn2/Cys6 DNA-binding domain"/>
    <property type="match status" value="1"/>
</dbReference>
<dbReference type="InterPro" id="IPR036038">
    <property type="entry name" value="Aminotransferase-like"/>
</dbReference>
<evidence type="ECO:0000259" key="7">
    <source>
        <dbReference type="PROSITE" id="PS50048"/>
    </source>
</evidence>
<keyword evidence="3" id="KW-0805">Transcription regulation</keyword>
<dbReference type="InterPro" id="IPR007219">
    <property type="entry name" value="XnlR_reg_dom"/>
</dbReference>
<dbReference type="GO" id="GO:0005634">
    <property type="term" value="C:nucleus"/>
    <property type="evidence" value="ECO:0007669"/>
    <property type="project" value="UniProtKB-SubCell"/>
</dbReference>
<dbReference type="GO" id="GO:0008270">
    <property type="term" value="F:zinc ion binding"/>
    <property type="evidence" value="ECO:0007669"/>
    <property type="project" value="InterPro"/>
</dbReference>
<evidence type="ECO:0000313" key="9">
    <source>
        <dbReference type="Proteomes" id="UP000078561"/>
    </source>
</evidence>
<dbReference type="GO" id="GO:0003824">
    <property type="term" value="F:catalytic activity"/>
    <property type="evidence" value="ECO:0007669"/>
    <property type="project" value="InterPro"/>
</dbReference>
<reference evidence="8" key="1">
    <citation type="submission" date="2016-04" db="EMBL/GenBank/DDBJ databases">
        <authorList>
            <person name="Evans L.H."/>
            <person name="Alamgir A."/>
            <person name="Owens N."/>
            <person name="Weber N.D."/>
            <person name="Virtaneva K."/>
            <person name="Barbian K."/>
            <person name="Babar A."/>
            <person name="Rosenke K."/>
        </authorList>
    </citation>
    <scope>NUCLEOTIDE SEQUENCE [LARGE SCALE GENOMIC DNA]</scope>
    <source>
        <strain evidence="8">CBS 101.48</strain>
    </source>
</reference>
<dbReference type="PROSITE" id="PS00463">
    <property type="entry name" value="ZN2_CY6_FUNGAL_1"/>
    <property type="match status" value="1"/>
</dbReference>
<evidence type="ECO:0000256" key="3">
    <source>
        <dbReference type="ARBA" id="ARBA00023015"/>
    </source>
</evidence>
<evidence type="ECO:0000256" key="6">
    <source>
        <dbReference type="SAM" id="MobiDB-lite"/>
    </source>
</evidence>
<dbReference type="InterPro" id="IPR001544">
    <property type="entry name" value="Aminotrans_IV"/>
</dbReference>
<dbReference type="Pfam" id="PF04082">
    <property type="entry name" value="Fungal_trans"/>
    <property type="match status" value="1"/>
</dbReference>
<dbReference type="EMBL" id="LT552482">
    <property type="protein sequence ID" value="SAL99159.1"/>
    <property type="molecule type" value="Genomic_DNA"/>
</dbReference>
<dbReference type="PROSITE" id="PS50048">
    <property type="entry name" value="ZN2_CY6_FUNGAL_2"/>
    <property type="match status" value="1"/>
</dbReference>
<dbReference type="OrthoDB" id="2260578at2759"/>
<dbReference type="InParanoid" id="A0A168MTB0"/>
<feature type="region of interest" description="Disordered" evidence="6">
    <location>
        <begin position="772"/>
        <end position="802"/>
    </location>
</feature>